<dbReference type="EMBL" id="LGCM01000039">
    <property type="protein sequence ID" value="KPL80692.1"/>
    <property type="molecule type" value="Genomic_DNA"/>
</dbReference>
<evidence type="ECO:0000313" key="2">
    <source>
        <dbReference type="EMBL" id="KPL80692.1"/>
    </source>
</evidence>
<evidence type="ECO:0000313" key="3">
    <source>
        <dbReference type="Proteomes" id="UP000050501"/>
    </source>
</evidence>
<dbReference type="InterPro" id="IPR021458">
    <property type="entry name" value="Rv0495c"/>
</dbReference>
<reference evidence="2 3" key="1">
    <citation type="submission" date="2015-07" db="EMBL/GenBank/DDBJ databases">
        <title>Genome sequence of Levilinea saccharolytica DSM 16555.</title>
        <authorList>
            <person name="Hemp J."/>
            <person name="Ward L.M."/>
            <person name="Pace L.A."/>
            <person name="Fischer W.W."/>
        </authorList>
    </citation>
    <scope>NUCLEOTIDE SEQUENCE [LARGE SCALE GENOMIC DNA]</scope>
    <source>
        <strain evidence="2 3">KIBI-1</strain>
    </source>
</reference>
<organism evidence="2 3">
    <name type="scientific">Levilinea saccharolytica</name>
    <dbReference type="NCBI Taxonomy" id="229921"/>
    <lineage>
        <taxon>Bacteria</taxon>
        <taxon>Bacillati</taxon>
        <taxon>Chloroflexota</taxon>
        <taxon>Anaerolineae</taxon>
        <taxon>Anaerolineales</taxon>
        <taxon>Anaerolineaceae</taxon>
        <taxon>Levilinea</taxon>
    </lineage>
</organism>
<dbReference type="Proteomes" id="UP000050501">
    <property type="component" value="Unassembled WGS sequence"/>
</dbReference>
<dbReference type="AlphaFoldDB" id="A0A0P6XVR2"/>
<protein>
    <submittedName>
        <fullName evidence="2">Uncharacterized protein</fullName>
    </submittedName>
</protein>
<dbReference type="OrthoDB" id="9805871at2"/>
<keyword evidence="3" id="KW-1185">Reference proteome</keyword>
<dbReference type="RefSeq" id="WP_075071142.1">
    <property type="nucleotide sequence ID" value="NZ_DF967974.1"/>
</dbReference>
<comment type="caution">
    <text evidence="2">The sequence shown here is derived from an EMBL/GenBank/DDBJ whole genome shotgun (WGS) entry which is preliminary data.</text>
</comment>
<proteinExistence type="inferred from homology"/>
<name>A0A0P6XVR2_9CHLR</name>
<dbReference type="Pfam" id="PF11307">
    <property type="entry name" value="DUF3109"/>
    <property type="match status" value="1"/>
</dbReference>
<sequence length="202" mass="22699">MTRQINPRMLQAEPMRRCRLHQCQAACCLHGVWLDLGEVEALRQRAPQIAPFLPPERRDPQGWFTGLPEEDPHSPSGQVLHSTVLPTPWHYGGTACVFLRRDFKCALQTAAHSAGLHPWAWKPFYCILHPLDLDDQGRITLDEAALLLDEPGSCLRPSPTPLPLLATFEEELRYFLGDEAYEALARQQGLPMPPTQNPPSAP</sequence>
<gene>
    <name evidence="2" type="ORF">ADN01_11205</name>
</gene>
<comment type="similarity">
    <text evidence="1">Belongs to the Rv0495c family.</text>
</comment>
<dbReference type="STRING" id="229921.ADN01_11205"/>
<accession>A0A0P6XVR2</accession>
<evidence type="ECO:0000256" key="1">
    <source>
        <dbReference type="ARBA" id="ARBA00093770"/>
    </source>
</evidence>